<dbReference type="CDD" id="cd13954">
    <property type="entry name" value="7tmA_OR"/>
    <property type="match status" value="1"/>
</dbReference>
<evidence type="ECO:0000256" key="2">
    <source>
        <dbReference type="ARBA" id="ARBA00022475"/>
    </source>
</evidence>
<dbReference type="FunFam" id="1.20.1070.10:FF:000015">
    <property type="entry name" value="Olfactory receptor"/>
    <property type="match status" value="1"/>
</dbReference>
<dbReference type="InterPro" id="IPR000276">
    <property type="entry name" value="GPCR_Rhodpsn"/>
</dbReference>
<dbReference type="GO" id="GO:0005886">
    <property type="term" value="C:plasma membrane"/>
    <property type="evidence" value="ECO:0007669"/>
    <property type="project" value="UniProtKB-SubCell"/>
</dbReference>
<feature type="transmembrane region" description="Helical" evidence="11">
    <location>
        <begin position="110"/>
        <end position="132"/>
    </location>
</feature>
<feature type="transmembrane region" description="Helical" evidence="11">
    <location>
        <begin position="72"/>
        <end position="90"/>
    </location>
</feature>
<feature type="transmembrane region" description="Helical" evidence="11">
    <location>
        <begin position="284"/>
        <end position="304"/>
    </location>
</feature>
<keyword evidence="7 11" id="KW-0472">Membrane</keyword>
<feature type="domain" description="G-protein coupled receptors family 1 profile" evidence="12">
    <location>
        <begin position="53"/>
        <end position="302"/>
    </location>
</feature>
<dbReference type="KEGG" id="gsh:117349658"/>
<dbReference type="GO" id="GO:0004930">
    <property type="term" value="F:G protein-coupled receptor activity"/>
    <property type="evidence" value="ECO:0007669"/>
    <property type="project" value="UniProtKB-KW"/>
</dbReference>
<keyword evidence="3 10" id="KW-0812">Transmembrane</keyword>
<protein>
    <recommendedName>
        <fullName evidence="11">Olfactory receptor</fullName>
    </recommendedName>
</protein>
<dbReference type="InterPro" id="IPR000725">
    <property type="entry name" value="Olfact_rcpt"/>
</dbReference>
<dbReference type="PANTHER" id="PTHR26452">
    <property type="entry name" value="OLFACTORY RECEPTOR"/>
    <property type="match status" value="1"/>
</dbReference>
<feature type="transmembrane region" description="Helical" evidence="11">
    <location>
        <begin position="209"/>
        <end position="233"/>
    </location>
</feature>
<dbReference type="OrthoDB" id="5964498at2759"/>
<evidence type="ECO:0000256" key="11">
    <source>
        <dbReference type="RuleBase" id="RU363047"/>
    </source>
</evidence>
<dbReference type="GeneID" id="117349658"/>
<dbReference type="Pfam" id="PF13853">
    <property type="entry name" value="7tm_4"/>
    <property type="match status" value="1"/>
</dbReference>
<name>A0A6P8PV00_GEOSA</name>
<dbReference type="InParanoid" id="A0A6P8PV00"/>
<keyword evidence="8 10" id="KW-0675">Receptor</keyword>
<evidence type="ECO:0000313" key="13">
    <source>
        <dbReference type="Proteomes" id="UP000515159"/>
    </source>
</evidence>
<dbReference type="RefSeq" id="XP_033779141.1">
    <property type="nucleotide sequence ID" value="XM_033923250.1"/>
</dbReference>
<comment type="similarity">
    <text evidence="10">Belongs to the G-protein coupled receptor 1 family.</text>
</comment>
<evidence type="ECO:0000256" key="8">
    <source>
        <dbReference type="ARBA" id="ARBA00023170"/>
    </source>
</evidence>
<dbReference type="PROSITE" id="PS00237">
    <property type="entry name" value="G_PROTEIN_RECEP_F1_1"/>
    <property type="match status" value="1"/>
</dbReference>
<feature type="transmembrane region" description="Helical" evidence="11">
    <location>
        <begin position="152"/>
        <end position="174"/>
    </location>
</feature>
<evidence type="ECO:0000313" key="14">
    <source>
        <dbReference type="RefSeq" id="XP_033779141.1"/>
    </source>
</evidence>
<keyword evidence="4 11" id="KW-0552">Olfaction</keyword>
<accession>A0A6P8PV00</accession>
<keyword evidence="6 10" id="KW-0297">G-protein coupled receptor</keyword>
<evidence type="ECO:0000259" key="12">
    <source>
        <dbReference type="PROSITE" id="PS50262"/>
    </source>
</evidence>
<dbReference type="InterPro" id="IPR050516">
    <property type="entry name" value="Olfactory_GPCR"/>
</dbReference>
<dbReference type="SUPFAM" id="SSF81321">
    <property type="entry name" value="Family A G protein-coupled receptor-like"/>
    <property type="match status" value="1"/>
</dbReference>
<dbReference type="Gene3D" id="1.20.1070.10">
    <property type="entry name" value="Rhodopsin 7-helix transmembrane proteins"/>
    <property type="match status" value="1"/>
</dbReference>
<dbReference type="PROSITE" id="PS50262">
    <property type="entry name" value="G_PROTEIN_RECEP_F1_2"/>
    <property type="match status" value="1"/>
</dbReference>
<keyword evidence="5 11" id="KW-1133">Transmembrane helix</keyword>
<feature type="transmembrane region" description="Helical" evidence="11">
    <location>
        <begin position="38"/>
        <end position="60"/>
    </location>
</feature>
<evidence type="ECO:0000256" key="7">
    <source>
        <dbReference type="ARBA" id="ARBA00023136"/>
    </source>
</evidence>
<evidence type="ECO:0000256" key="4">
    <source>
        <dbReference type="ARBA" id="ARBA00022725"/>
    </source>
</evidence>
<keyword evidence="13" id="KW-1185">Reference proteome</keyword>
<evidence type="ECO:0000256" key="5">
    <source>
        <dbReference type="ARBA" id="ARBA00022989"/>
    </source>
</evidence>
<keyword evidence="2 11" id="KW-1003">Cell membrane</keyword>
<proteinExistence type="inferred from homology"/>
<evidence type="ECO:0000256" key="10">
    <source>
        <dbReference type="RuleBase" id="RU000688"/>
    </source>
</evidence>
<evidence type="ECO:0000256" key="1">
    <source>
        <dbReference type="ARBA" id="ARBA00004651"/>
    </source>
</evidence>
<dbReference type="PRINTS" id="PR00245">
    <property type="entry name" value="OLFACTORYR"/>
</dbReference>
<dbReference type="GO" id="GO:0004984">
    <property type="term" value="F:olfactory receptor activity"/>
    <property type="evidence" value="ECO:0007669"/>
    <property type="project" value="InterPro"/>
</dbReference>
<dbReference type="InterPro" id="IPR017452">
    <property type="entry name" value="GPCR_Rhodpsn_7TM"/>
</dbReference>
<gene>
    <name evidence="14" type="primary">LOC117349658</name>
</gene>
<evidence type="ECO:0000256" key="3">
    <source>
        <dbReference type="ARBA" id="ARBA00022692"/>
    </source>
</evidence>
<sequence length="323" mass="36990">MLLLYLALQEKFFDITNQTTLNEFVFLELVTTPLLNTLLFLVFAVIYLMTLAFNLTIIVIVKLDLHLHTPMYFFLSYLAVVEILYTTTTVPKMLANFLQENKTISFNGCFTQMFFFVNFGSIECVLLAVMAYDRYVAICSPLHYSVIMNRQVCLRLAAVSVFIAFINGLVQAVFTSRLPFCKNTTINHFICDIPPLLKLSCSDTRLNEFFVYLLGGFVIVGSFVLTLISYAYIVTTILKIRTSKGRRKAFSTCTSHLTVVSIFFGTLTYTYVRPASNYSLDDDKVVFIIYSTVTPLLNPFIYSFRNRDIQGAFRRVFKNIIQV</sequence>
<comment type="subcellular location">
    <subcellularLocation>
        <location evidence="1 11">Cell membrane</location>
        <topology evidence="1 11">Multi-pass membrane protein</topology>
    </subcellularLocation>
</comment>
<dbReference type="PRINTS" id="PR00237">
    <property type="entry name" value="GPCRRHODOPSN"/>
</dbReference>
<evidence type="ECO:0000256" key="6">
    <source>
        <dbReference type="ARBA" id="ARBA00023040"/>
    </source>
</evidence>
<dbReference type="Proteomes" id="UP000515159">
    <property type="component" value="Chromosome 16"/>
</dbReference>
<keyword evidence="9 10" id="KW-0807">Transducer</keyword>
<evidence type="ECO:0000256" key="9">
    <source>
        <dbReference type="ARBA" id="ARBA00023224"/>
    </source>
</evidence>
<reference evidence="14" key="1">
    <citation type="submission" date="2025-08" db="UniProtKB">
        <authorList>
            <consortium name="RefSeq"/>
        </authorList>
    </citation>
    <scope>IDENTIFICATION</scope>
</reference>
<organism evidence="13 14">
    <name type="scientific">Geotrypetes seraphini</name>
    <name type="common">Gaboon caecilian</name>
    <name type="synonym">Caecilia seraphini</name>
    <dbReference type="NCBI Taxonomy" id="260995"/>
    <lineage>
        <taxon>Eukaryota</taxon>
        <taxon>Metazoa</taxon>
        <taxon>Chordata</taxon>
        <taxon>Craniata</taxon>
        <taxon>Vertebrata</taxon>
        <taxon>Euteleostomi</taxon>
        <taxon>Amphibia</taxon>
        <taxon>Gymnophiona</taxon>
        <taxon>Geotrypetes</taxon>
    </lineage>
</organism>
<dbReference type="AlphaFoldDB" id="A0A6P8PV00"/>
<feature type="transmembrane region" description="Helical" evidence="11">
    <location>
        <begin position="254"/>
        <end position="272"/>
    </location>
</feature>
<keyword evidence="11" id="KW-0716">Sensory transduction</keyword>